<dbReference type="GO" id="GO:0005634">
    <property type="term" value="C:nucleus"/>
    <property type="evidence" value="ECO:0007669"/>
    <property type="project" value="TreeGrafter"/>
</dbReference>
<dbReference type="Pfam" id="PF10309">
    <property type="entry name" value="NCBP3"/>
    <property type="match status" value="1"/>
</dbReference>
<dbReference type="Proteomes" id="UP001378592">
    <property type="component" value="Unassembled WGS sequence"/>
</dbReference>
<gene>
    <name evidence="4" type="ORF">R5R35_007105</name>
</gene>
<comment type="caution">
    <text evidence="4">The sequence shown here is derived from an EMBL/GenBank/DDBJ whole genome shotgun (WGS) entry which is preliminary data.</text>
</comment>
<feature type="region of interest" description="Disordered" evidence="3">
    <location>
        <begin position="330"/>
        <end position="409"/>
    </location>
</feature>
<accession>A0AAN9VQI4</accession>
<comment type="similarity">
    <text evidence="1">Belongs to the NCBP3 family.</text>
</comment>
<feature type="compositionally biased region" description="Basic and acidic residues" evidence="3">
    <location>
        <begin position="350"/>
        <end position="365"/>
    </location>
</feature>
<reference evidence="4 5" key="1">
    <citation type="submission" date="2024-03" db="EMBL/GenBank/DDBJ databases">
        <title>The genome assembly and annotation of the cricket Gryllus longicercus Weissman &amp; Gray.</title>
        <authorList>
            <person name="Szrajer S."/>
            <person name="Gray D."/>
            <person name="Ylla G."/>
        </authorList>
    </citation>
    <scope>NUCLEOTIDE SEQUENCE [LARGE SCALE GENOMIC DNA]</scope>
    <source>
        <strain evidence="4">DAG 2021-001</strain>
        <tissue evidence="4">Whole body minus gut</tissue>
    </source>
</reference>
<feature type="region of interest" description="Disordered" evidence="3">
    <location>
        <begin position="210"/>
        <end position="255"/>
    </location>
</feature>
<feature type="compositionally biased region" description="Polar residues" evidence="3">
    <location>
        <begin position="538"/>
        <end position="549"/>
    </location>
</feature>
<dbReference type="GO" id="GO:0000340">
    <property type="term" value="F:RNA 7-methylguanosine cap binding"/>
    <property type="evidence" value="ECO:0007669"/>
    <property type="project" value="InterPro"/>
</dbReference>
<dbReference type="PANTHER" id="PTHR16291:SF0">
    <property type="entry name" value="NUCLEAR CAP-BINDING PROTEIN SUBUNIT 3"/>
    <property type="match status" value="1"/>
</dbReference>
<evidence type="ECO:0000313" key="5">
    <source>
        <dbReference type="Proteomes" id="UP001378592"/>
    </source>
</evidence>
<protein>
    <recommendedName>
        <fullName evidence="2">Nuclear cap-binding protein subunit 3</fullName>
    </recommendedName>
</protein>
<dbReference type="PANTHER" id="PTHR16291">
    <property type="entry name" value="NUCLEAR CAP-BINDING PROTEIN SUBUNIT 3"/>
    <property type="match status" value="1"/>
</dbReference>
<feature type="compositionally biased region" description="Basic and acidic residues" evidence="3">
    <location>
        <begin position="484"/>
        <end position="534"/>
    </location>
</feature>
<keyword evidence="5" id="KW-1185">Reference proteome</keyword>
<dbReference type="GO" id="GO:0003729">
    <property type="term" value="F:mRNA binding"/>
    <property type="evidence" value="ECO:0007669"/>
    <property type="project" value="InterPro"/>
</dbReference>
<evidence type="ECO:0000256" key="3">
    <source>
        <dbReference type="SAM" id="MobiDB-lite"/>
    </source>
</evidence>
<organism evidence="4 5">
    <name type="scientific">Gryllus longicercus</name>
    <dbReference type="NCBI Taxonomy" id="2509291"/>
    <lineage>
        <taxon>Eukaryota</taxon>
        <taxon>Metazoa</taxon>
        <taxon>Ecdysozoa</taxon>
        <taxon>Arthropoda</taxon>
        <taxon>Hexapoda</taxon>
        <taxon>Insecta</taxon>
        <taxon>Pterygota</taxon>
        <taxon>Neoptera</taxon>
        <taxon>Polyneoptera</taxon>
        <taxon>Orthoptera</taxon>
        <taxon>Ensifera</taxon>
        <taxon>Gryllidea</taxon>
        <taxon>Grylloidea</taxon>
        <taxon>Gryllidae</taxon>
        <taxon>Gryllinae</taxon>
        <taxon>Gryllus</taxon>
    </lineage>
</organism>
<sequence>MAAVSNPSELPNLKIEIENYIDEAMETDDGGNQSDSKLSKDEIEEGEISDTKDTEPCSVSGLGSDMSAIHDIWEKRYENKSGGFVTGIDFFGEDQSKLDERAKRFGLDPVEVKSVSDKEFKKLYQSLGMKLEDGGAEKHYRLNTLHMRGTEEMSTQDIFAYFKDYCAASIEWINDYTCNVVWLDESSAARALLGLSKQIKGLKNSVEKGNPFSKDYKNEDAKEEVGEAVTSKDSESVMVVDDSQDKDGDSEAESDDVKDNFVLVSDITSPIPPGLWRKGIEHPKAKCILLRFATRSDRKPPGAEKMSDYYKKYGNPNYGGIKGLITSSRKRRYRRTDVPPKPINFEDDLGDGREYRDAGKMEDSKNPWGNLAKSWSNIDKNRGKKKPEPYYADSPPRRMTPPPSPQMDFVKSRSILKRLGTLDGMSRIHRTTHNSEEESASSCEDDMEWTRRSKVPRMRMYADEEEMRMVRRKGVTLQGSSQRESSESWRDLRLDDRDRDSRQSRDRETSEHVSRSRVRNSEDLRSRLERDRRGHSGQRGTRNWLLSSKSGRRTASPKAKSRLDDLESESESESVEDNLEEEGFSARITDLRSTLNSGKKQRVEFQAEDLRSKLNKKKTLKHFSRPKSPLRIEIDNDEYYRLIESDHE</sequence>
<proteinExistence type="inferred from homology"/>
<feature type="compositionally biased region" description="Basic and acidic residues" evidence="3">
    <location>
        <begin position="214"/>
        <end position="235"/>
    </location>
</feature>
<feature type="compositionally biased region" description="Basic and acidic residues" evidence="3">
    <location>
        <begin position="243"/>
        <end position="255"/>
    </location>
</feature>
<feature type="region of interest" description="Disordered" evidence="3">
    <location>
        <begin position="423"/>
        <end position="585"/>
    </location>
</feature>
<evidence type="ECO:0000313" key="4">
    <source>
        <dbReference type="EMBL" id="KAK7866270.1"/>
    </source>
</evidence>
<feature type="compositionally biased region" description="Acidic residues" evidence="3">
    <location>
        <begin position="566"/>
        <end position="583"/>
    </location>
</feature>
<dbReference type="EMBL" id="JAZDUA010000150">
    <property type="protein sequence ID" value="KAK7866270.1"/>
    <property type="molecule type" value="Genomic_DNA"/>
</dbReference>
<dbReference type="InterPro" id="IPR019416">
    <property type="entry name" value="NCBP3"/>
</dbReference>
<evidence type="ECO:0000256" key="1">
    <source>
        <dbReference type="ARBA" id="ARBA00006069"/>
    </source>
</evidence>
<evidence type="ECO:0000256" key="2">
    <source>
        <dbReference type="ARBA" id="ARBA00019876"/>
    </source>
</evidence>
<name>A0AAN9VQI4_9ORTH</name>
<feature type="compositionally biased region" description="Acidic residues" evidence="3">
    <location>
        <begin position="437"/>
        <end position="447"/>
    </location>
</feature>
<dbReference type="AlphaFoldDB" id="A0AAN9VQI4"/>
<feature type="region of interest" description="Disordered" evidence="3">
    <location>
        <begin position="21"/>
        <end position="62"/>
    </location>
</feature>